<dbReference type="Pfam" id="PF01205">
    <property type="entry name" value="Impact_N"/>
    <property type="match status" value="1"/>
</dbReference>
<dbReference type="Gene3D" id="3.30.230.30">
    <property type="entry name" value="Impact, N-terminal domain"/>
    <property type="match status" value="1"/>
</dbReference>
<dbReference type="InterPro" id="IPR020569">
    <property type="entry name" value="UPF0029_Impact_CS"/>
</dbReference>
<dbReference type="Gene3D" id="3.30.70.240">
    <property type="match status" value="1"/>
</dbReference>
<dbReference type="KEGG" id="lfv:LF543_05280"/>
<dbReference type="NCBIfam" id="TIGR00257">
    <property type="entry name" value="IMPACT_YIGZ"/>
    <property type="match status" value="1"/>
</dbReference>
<dbReference type="PANTHER" id="PTHR16301">
    <property type="entry name" value="IMPACT-RELATED"/>
    <property type="match status" value="1"/>
</dbReference>
<dbReference type="PROSITE" id="PS00910">
    <property type="entry name" value="UPF0029"/>
    <property type="match status" value="1"/>
</dbReference>
<dbReference type="SUPFAM" id="SSF54980">
    <property type="entry name" value="EF-G C-terminal domain-like"/>
    <property type="match status" value="1"/>
</dbReference>
<evidence type="ECO:0000259" key="2">
    <source>
        <dbReference type="Pfam" id="PF01205"/>
    </source>
</evidence>
<dbReference type="Pfam" id="PF09186">
    <property type="entry name" value="DUF1949"/>
    <property type="match status" value="1"/>
</dbReference>
<dbReference type="InterPro" id="IPR001498">
    <property type="entry name" value="Impact_N"/>
</dbReference>
<name>A0AAE6P2A1_9LACO</name>
<dbReference type="InterPro" id="IPR036956">
    <property type="entry name" value="Impact_N_sf"/>
</dbReference>
<gene>
    <name evidence="4" type="ORF">LF543_05280</name>
</gene>
<dbReference type="InterPro" id="IPR020568">
    <property type="entry name" value="Ribosomal_Su5_D2-typ_SF"/>
</dbReference>
<dbReference type="GO" id="GO:0006446">
    <property type="term" value="P:regulation of translational initiation"/>
    <property type="evidence" value="ECO:0007669"/>
    <property type="project" value="TreeGrafter"/>
</dbReference>
<dbReference type="InterPro" id="IPR023582">
    <property type="entry name" value="Impact"/>
</dbReference>
<dbReference type="PANTHER" id="PTHR16301:SF20">
    <property type="entry name" value="IMPACT FAMILY MEMBER YIGZ"/>
    <property type="match status" value="1"/>
</dbReference>
<dbReference type="InterPro" id="IPR035647">
    <property type="entry name" value="EFG_III/V"/>
</dbReference>
<dbReference type="AlphaFoldDB" id="A0AAE6P2A1"/>
<dbReference type="InterPro" id="IPR015796">
    <property type="entry name" value="Impact_YigZ-like"/>
</dbReference>
<evidence type="ECO:0000259" key="3">
    <source>
        <dbReference type="Pfam" id="PF09186"/>
    </source>
</evidence>
<evidence type="ECO:0000313" key="4">
    <source>
        <dbReference type="EMBL" id="QFX92988.1"/>
    </source>
</evidence>
<accession>A0AAE6P2A1</accession>
<feature type="domain" description="UPF0029" evidence="3">
    <location>
        <begin position="143"/>
        <end position="196"/>
    </location>
</feature>
<reference evidence="4 5" key="1">
    <citation type="submission" date="2019-10" db="EMBL/GenBank/DDBJ databases">
        <title>Genome sequencing of Lactobacillus fructivorans.</title>
        <authorList>
            <person name="Kim K."/>
        </authorList>
    </citation>
    <scope>NUCLEOTIDE SEQUENCE [LARGE SCALE GENOMIC DNA]</scope>
    <source>
        <strain evidence="4 5">LF543</strain>
    </source>
</reference>
<evidence type="ECO:0000256" key="1">
    <source>
        <dbReference type="ARBA" id="ARBA00007665"/>
    </source>
</evidence>
<dbReference type="Proteomes" id="UP000327194">
    <property type="component" value="Chromosome"/>
</dbReference>
<protein>
    <submittedName>
        <fullName evidence="4">YigZ family protein</fullName>
    </submittedName>
</protein>
<dbReference type="GO" id="GO:0005737">
    <property type="term" value="C:cytoplasm"/>
    <property type="evidence" value="ECO:0007669"/>
    <property type="project" value="TreeGrafter"/>
</dbReference>
<organism evidence="4 5">
    <name type="scientific">Fructilactobacillus fructivorans</name>
    <dbReference type="NCBI Taxonomy" id="1614"/>
    <lineage>
        <taxon>Bacteria</taxon>
        <taxon>Bacillati</taxon>
        <taxon>Bacillota</taxon>
        <taxon>Bacilli</taxon>
        <taxon>Lactobacillales</taxon>
        <taxon>Lactobacillaceae</taxon>
        <taxon>Fructilactobacillus</taxon>
    </lineage>
</organism>
<comment type="similarity">
    <text evidence="1">Belongs to the IMPACT family.</text>
</comment>
<proteinExistence type="inferred from homology"/>
<dbReference type="InterPro" id="IPR015269">
    <property type="entry name" value="UPF0029_Impact_C"/>
</dbReference>
<feature type="domain" description="Impact N-terminal" evidence="2">
    <location>
        <begin position="21"/>
        <end position="125"/>
    </location>
</feature>
<dbReference type="SUPFAM" id="SSF54211">
    <property type="entry name" value="Ribosomal protein S5 domain 2-like"/>
    <property type="match status" value="1"/>
</dbReference>
<sequence>MAMKNSFLTIKQVDSNELVIKKSKFIAHVDRVTTEAEAQQFITKIKDQNKKATHNCFAYVVGATDSIQRESDNGEPSGTAGVPILDAIKNMNLHNTAVVVTRYFGGIKLGAGGLIRAYSNSASDVMEKSGISQMTLKTGITVSVSYKLNEQLQYFLKQNGLQVYKTNYGTDVQVETAVISDSVSKFENQITNLLAGDVQFKIGQESYFESPYHTKKKE</sequence>
<dbReference type="EMBL" id="CP045562">
    <property type="protein sequence ID" value="QFX92988.1"/>
    <property type="molecule type" value="Genomic_DNA"/>
</dbReference>
<evidence type="ECO:0000313" key="5">
    <source>
        <dbReference type="Proteomes" id="UP000327194"/>
    </source>
</evidence>